<feature type="binding site" evidence="10">
    <location>
        <position position="299"/>
    </location>
    <ligand>
        <name>UDP-N-acetyl-alpha-D-glucosamine</name>
        <dbReference type="ChEBI" id="CHEBI:57705"/>
    </ligand>
</feature>
<dbReference type="GO" id="GO:0051991">
    <property type="term" value="F:UDP-N-acetyl-D-glucosamine:N-acetylmuramoyl-L-alanyl-D-glutamyl-meso-2,6-diaminopimelyl-D-alanyl-D-alanine-diphosphoundecaprenol 4-beta-N-acetylglucosaminlytransferase activity"/>
    <property type="evidence" value="ECO:0007669"/>
    <property type="project" value="RHEA"/>
</dbReference>
<evidence type="ECO:0000259" key="12">
    <source>
        <dbReference type="Pfam" id="PF04101"/>
    </source>
</evidence>
<comment type="pathway">
    <text evidence="10">Cell wall biogenesis; peptidoglycan biosynthesis.</text>
</comment>
<dbReference type="Gene3D" id="3.40.50.2000">
    <property type="entry name" value="Glycogen Phosphorylase B"/>
    <property type="match status" value="2"/>
</dbReference>
<evidence type="ECO:0000313" key="13">
    <source>
        <dbReference type="EMBL" id="SHG94428.1"/>
    </source>
</evidence>
<gene>
    <name evidence="10" type="primary">murG</name>
    <name evidence="13" type="ORF">SAMN02745221_01321</name>
</gene>
<keyword evidence="9 10" id="KW-0961">Cell wall biogenesis/degradation</keyword>
<dbReference type="GO" id="GO:0008360">
    <property type="term" value="P:regulation of cell shape"/>
    <property type="evidence" value="ECO:0007669"/>
    <property type="project" value="UniProtKB-KW"/>
</dbReference>
<keyword evidence="4 10" id="KW-0808">Transferase</keyword>
<dbReference type="GO" id="GO:0071555">
    <property type="term" value="P:cell wall organization"/>
    <property type="evidence" value="ECO:0007669"/>
    <property type="project" value="UniProtKB-KW"/>
</dbReference>
<dbReference type="OrthoDB" id="9808936at2"/>
<dbReference type="CDD" id="cd03785">
    <property type="entry name" value="GT28_MurG"/>
    <property type="match status" value="1"/>
</dbReference>
<comment type="caution">
    <text evidence="10">Lacks conserved residue(s) required for the propagation of feature annotation.</text>
</comment>
<dbReference type="GO" id="GO:0005886">
    <property type="term" value="C:plasma membrane"/>
    <property type="evidence" value="ECO:0007669"/>
    <property type="project" value="UniProtKB-SubCell"/>
</dbReference>
<dbReference type="EC" id="2.4.1.227" evidence="10"/>
<evidence type="ECO:0000313" key="14">
    <source>
        <dbReference type="Proteomes" id="UP000242329"/>
    </source>
</evidence>
<dbReference type="PANTHER" id="PTHR21015">
    <property type="entry name" value="UDP-N-ACETYLGLUCOSAMINE--N-ACETYLMURAMYL-(PENTAPEPTIDE) PYROPHOSPHORYL-UNDECAPRENOL N-ACETYLGLUCOSAMINE TRANSFERASE 1"/>
    <property type="match status" value="1"/>
</dbReference>
<dbReference type="RefSeq" id="WP_073091847.1">
    <property type="nucleotide sequence ID" value="NZ_FQWY01000019.1"/>
</dbReference>
<comment type="function">
    <text evidence="10">Cell wall formation. Catalyzes the transfer of a GlcNAc subunit on undecaprenyl-pyrophosphoryl-MurNAc-pentapeptide (lipid intermediate I) to form undecaprenyl-pyrophosphoryl-MurNAc-(pentapeptide)GlcNAc (lipid intermediate II).</text>
</comment>
<dbReference type="GO" id="GO:0051301">
    <property type="term" value="P:cell division"/>
    <property type="evidence" value="ECO:0007669"/>
    <property type="project" value="UniProtKB-KW"/>
</dbReference>
<dbReference type="STRING" id="1123382.SAMN02745221_01321"/>
<keyword evidence="6 10" id="KW-0573">Peptidoglycan synthesis</keyword>
<feature type="domain" description="Glycosyltransferase family 28 N-terminal" evidence="11">
    <location>
        <begin position="4"/>
        <end position="142"/>
    </location>
</feature>
<dbReference type="Pfam" id="PF04101">
    <property type="entry name" value="Glyco_tran_28_C"/>
    <property type="match status" value="1"/>
</dbReference>
<organism evidence="13 14">
    <name type="scientific">Thermosyntropha lipolytica DSM 11003</name>
    <dbReference type="NCBI Taxonomy" id="1123382"/>
    <lineage>
        <taxon>Bacteria</taxon>
        <taxon>Bacillati</taxon>
        <taxon>Bacillota</taxon>
        <taxon>Clostridia</taxon>
        <taxon>Eubacteriales</taxon>
        <taxon>Syntrophomonadaceae</taxon>
        <taxon>Thermosyntropha</taxon>
    </lineage>
</organism>
<evidence type="ECO:0000256" key="7">
    <source>
        <dbReference type="ARBA" id="ARBA00023136"/>
    </source>
</evidence>
<comment type="subcellular location">
    <subcellularLocation>
        <location evidence="10">Cell membrane</location>
        <topology evidence="10">Peripheral membrane protein</topology>
        <orientation evidence="10">Cytoplasmic side</orientation>
    </subcellularLocation>
</comment>
<evidence type="ECO:0000256" key="4">
    <source>
        <dbReference type="ARBA" id="ARBA00022679"/>
    </source>
</evidence>
<dbReference type="GO" id="GO:0050511">
    <property type="term" value="F:undecaprenyldiphospho-muramoylpentapeptide beta-N-acetylglucosaminyltransferase activity"/>
    <property type="evidence" value="ECO:0007669"/>
    <property type="project" value="UniProtKB-UniRule"/>
</dbReference>
<proteinExistence type="inferred from homology"/>
<evidence type="ECO:0000256" key="10">
    <source>
        <dbReference type="HAMAP-Rule" id="MF_00033"/>
    </source>
</evidence>
<accession>A0A1M5NY68</accession>
<evidence type="ECO:0000259" key="11">
    <source>
        <dbReference type="Pfam" id="PF03033"/>
    </source>
</evidence>
<comment type="similarity">
    <text evidence="10">Belongs to the glycosyltransferase 28 family. MurG subfamily.</text>
</comment>
<name>A0A1M5NY68_9FIRM</name>
<keyword evidence="8 10" id="KW-0131">Cell cycle</keyword>
<dbReference type="EMBL" id="FQWY01000019">
    <property type="protein sequence ID" value="SHG94428.1"/>
    <property type="molecule type" value="Genomic_DNA"/>
</dbReference>
<feature type="binding site" evidence="10">
    <location>
        <begin position="10"/>
        <end position="12"/>
    </location>
    <ligand>
        <name>UDP-N-acetyl-alpha-D-glucosamine</name>
        <dbReference type="ChEBI" id="CHEBI:57705"/>
    </ligand>
</feature>
<evidence type="ECO:0000256" key="1">
    <source>
        <dbReference type="ARBA" id="ARBA00022475"/>
    </source>
</evidence>
<keyword evidence="5 10" id="KW-0133">Cell shape</keyword>
<feature type="binding site" evidence="10">
    <location>
        <position position="124"/>
    </location>
    <ligand>
        <name>UDP-N-acetyl-alpha-D-glucosamine</name>
        <dbReference type="ChEBI" id="CHEBI:57705"/>
    </ligand>
</feature>
<feature type="binding site" evidence="10">
    <location>
        <position position="165"/>
    </location>
    <ligand>
        <name>UDP-N-acetyl-alpha-D-glucosamine</name>
        <dbReference type="ChEBI" id="CHEBI:57705"/>
    </ligand>
</feature>
<dbReference type="Pfam" id="PF03033">
    <property type="entry name" value="Glyco_transf_28"/>
    <property type="match status" value="1"/>
</dbReference>
<evidence type="ECO:0000256" key="8">
    <source>
        <dbReference type="ARBA" id="ARBA00023306"/>
    </source>
</evidence>
<evidence type="ECO:0000256" key="6">
    <source>
        <dbReference type="ARBA" id="ARBA00022984"/>
    </source>
</evidence>
<feature type="domain" description="Glycosyl transferase family 28 C-terminal" evidence="12">
    <location>
        <begin position="188"/>
        <end position="350"/>
    </location>
</feature>
<dbReference type="Proteomes" id="UP000242329">
    <property type="component" value="Unassembled WGS sequence"/>
</dbReference>
<dbReference type="InterPro" id="IPR004276">
    <property type="entry name" value="GlycoTrans_28_N"/>
</dbReference>
<keyword evidence="1 10" id="KW-1003">Cell membrane</keyword>
<keyword evidence="3 10" id="KW-0328">Glycosyltransferase</keyword>
<dbReference type="UniPathway" id="UPA00219"/>
<dbReference type="HAMAP" id="MF_00033">
    <property type="entry name" value="MurG"/>
    <property type="match status" value="1"/>
</dbReference>
<sequence length="365" mass="40970">MRLIVSGGGTGGHIYPALAIAKEVKRIIPEAQILYVGTEKGMEKDIVSKEGYPFYAVDISGIDRSSLLRASRSLLKVPKSFWQAFNIIKEFKPDVVLGTGGYVSFPVVLAGTFFNCKTMIHEQNVFPGLANRKLASRVDCIFLTFEETRKYLSGKKIKVTGLPVRREIMEVKREEALKHLELKDKFTLIAFGGSRGAMSINKAMLEVVRRYQNNEDMQIIWITGYTGYEEIKEKLAMSIDTGKMKLTLRLFPYMYNIEEALAVSSLAVCRAGASTLCELAVLGLPAILIPYPYAAEGHQEKNARALKEKKAADMVIDEYLDGDTLYNKIEYLRNNPYLLAEMRANLLKEARPYALKDIVETIING</sequence>
<evidence type="ECO:0000256" key="2">
    <source>
        <dbReference type="ARBA" id="ARBA00022618"/>
    </source>
</evidence>
<protein>
    <recommendedName>
        <fullName evidence="10">UDP-N-acetylglucosamine--N-acetylmuramyl-(pentapeptide) pyrophosphoryl-undecaprenol N-acetylglucosamine transferase</fullName>
        <ecNumber evidence="10">2.4.1.227</ecNumber>
    </recommendedName>
    <alternativeName>
        <fullName evidence="10">Undecaprenyl-PP-MurNAc-pentapeptide-UDPGlcNAc GlcNAc transferase</fullName>
    </alternativeName>
</protein>
<dbReference type="PANTHER" id="PTHR21015:SF22">
    <property type="entry name" value="GLYCOSYLTRANSFERASE"/>
    <property type="match status" value="1"/>
</dbReference>
<reference evidence="14" key="1">
    <citation type="submission" date="2016-11" db="EMBL/GenBank/DDBJ databases">
        <authorList>
            <person name="Varghese N."/>
            <person name="Submissions S."/>
        </authorList>
    </citation>
    <scope>NUCLEOTIDE SEQUENCE [LARGE SCALE GENOMIC DNA]</scope>
    <source>
        <strain evidence="14">DSM 11003</strain>
    </source>
</reference>
<dbReference type="SUPFAM" id="SSF53756">
    <property type="entry name" value="UDP-Glycosyltransferase/glycogen phosphorylase"/>
    <property type="match status" value="1"/>
</dbReference>
<evidence type="ECO:0000256" key="3">
    <source>
        <dbReference type="ARBA" id="ARBA00022676"/>
    </source>
</evidence>
<keyword evidence="14" id="KW-1185">Reference proteome</keyword>
<dbReference type="GO" id="GO:0009252">
    <property type="term" value="P:peptidoglycan biosynthetic process"/>
    <property type="evidence" value="ECO:0007669"/>
    <property type="project" value="UniProtKB-UniRule"/>
</dbReference>
<comment type="catalytic activity">
    <reaction evidence="10">
        <text>di-trans,octa-cis-undecaprenyl diphospho-N-acetyl-alpha-D-muramoyl-L-alanyl-D-glutamyl-meso-2,6-diaminopimeloyl-D-alanyl-D-alanine + UDP-N-acetyl-alpha-D-glucosamine = di-trans,octa-cis-undecaprenyl diphospho-[N-acetyl-alpha-D-glucosaminyl-(1-&gt;4)]-N-acetyl-alpha-D-muramoyl-L-alanyl-D-glutamyl-meso-2,6-diaminopimeloyl-D-alanyl-D-alanine + UDP + H(+)</text>
        <dbReference type="Rhea" id="RHEA:31227"/>
        <dbReference type="ChEBI" id="CHEBI:15378"/>
        <dbReference type="ChEBI" id="CHEBI:57705"/>
        <dbReference type="ChEBI" id="CHEBI:58223"/>
        <dbReference type="ChEBI" id="CHEBI:61387"/>
        <dbReference type="ChEBI" id="CHEBI:61388"/>
        <dbReference type="EC" id="2.4.1.227"/>
    </reaction>
</comment>
<dbReference type="InterPro" id="IPR006009">
    <property type="entry name" value="GlcNAc_MurG"/>
</dbReference>
<dbReference type="InterPro" id="IPR007235">
    <property type="entry name" value="Glyco_trans_28_C"/>
</dbReference>
<evidence type="ECO:0000256" key="9">
    <source>
        <dbReference type="ARBA" id="ARBA00023316"/>
    </source>
</evidence>
<keyword evidence="2 10" id="KW-0132">Cell division</keyword>
<evidence type="ECO:0000256" key="5">
    <source>
        <dbReference type="ARBA" id="ARBA00022960"/>
    </source>
</evidence>
<dbReference type="GO" id="GO:0005975">
    <property type="term" value="P:carbohydrate metabolic process"/>
    <property type="evidence" value="ECO:0007669"/>
    <property type="project" value="InterPro"/>
</dbReference>
<dbReference type="AlphaFoldDB" id="A0A1M5NY68"/>
<dbReference type="NCBIfam" id="TIGR01133">
    <property type="entry name" value="murG"/>
    <property type="match status" value="1"/>
</dbReference>
<keyword evidence="7 10" id="KW-0472">Membrane</keyword>
<feature type="binding site" evidence="10">
    <location>
        <position position="194"/>
    </location>
    <ligand>
        <name>UDP-N-acetyl-alpha-D-glucosamine</name>
        <dbReference type="ChEBI" id="CHEBI:57705"/>
    </ligand>
</feature>